<feature type="binding site" evidence="7">
    <location>
        <position position="35"/>
    </location>
    <ligand>
        <name>Mg(2+)</name>
        <dbReference type="ChEBI" id="CHEBI:18420"/>
        <label>1</label>
    </ligand>
</feature>
<feature type="binding site" evidence="7">
    <location>
        <position position="149"/>
    </location>
    <ligand>
        <name>Mg(2+)</name>
        <dbReference type="ChEBI" id="CHEBI:18420"/>
        <label>1</label>
    </ligand>
</feature>
<dbReference type="InterPro" id="IPR020848">
    <property type="entry name" value="AP_endonuclease_F1_CS"/>
</dbReference>
<feature type="binding site" evidence="7">
    <location>
        <position position="244"/>
    </location>
    <ligand>
        <name>Mg(2+)</name>
        <dbReference type="ChEBI" id="CHEBI:18420"/>
        <label>1</label>
    </ligand>
</feature>
<reference evidence="10 11" key="1">
    <citation type="submission" date="2019-09" db="EMBL/GenBank/DDBJ databases">
        <title>Genomes of family Cryomorphaceae.</title>
        <authorList>
            <person name="Bowman J.P."/>
        </authorList>
    </citation>
    <scope>NUCLEOTIDE SEQUENCE [LARGE SCALE GENOMIC DNA]</scope>
    <source>
        <strain evidence="10 11">LMG 25704</strain>
    </source>
</reference>
<dbReference type="PANTHER" id="PTHR22748:SF6">
    <property type="entry name" value="DNA-(APURINIC OR APYRIMIDINIC SITE) ENDONUCLEASE"/>
    <property type="match status" value="1"/>
</dbReference>
<evidence type="ECO:0000313" key="11">
    <source>
        <dbReference type="Proteomes" id="UP000468650"/>
    </source>
</evidence>
<sequence length="255" mass="28999">MKYISWNVNGVRAAAKKGFAESVRAMNPDAICLQETKATPEQTAEAVADLEEYKVYGYGAERKGYSGTAILTRTEPISVSYGLGIEEHDQEGRVIAAEFEDHYLVTTYVPNSGNGLKRLDYREEWDKAMLVYLQNLEKKKPVIWCGDLNVAHQEIDIARPKSNYNKTAGYTQVEIDGMTRFLESGMIDTFREMHPEEVKYSWWSYRGQAREKNIGWRLDYFLVSKSLRDQVEEAFILNEVEGSDHCPVGLVLSGS</sequence>
<evidence type="ECO:0000259" key="9">
    <source>
        <dbReference type="Pfam" id="PF03372"/>
    </source>
</evidence>
<dbReference type="GO" id="GO:0006284">
    <property type="term" value="P:base-excision repair"/>
    <property type="evidence" value="ECO:0007669"/>
    <property type="project" value="TreeGrafter"/>
</dbReference>
<dbReference type="Proteomes" id="UP000468650">
    <property type="component" value="Unassembled WGS sequence"/>
</dbReference>
<feature type="site" description="Transition state stabilizer" evidence="8">
    <location>
        <position position="149"/>
    </location>
</feature>
<feature type="binding site" evidence="7">
    <location>
        <position position="147"/>
    </location>
    <ligand>
        <name>Mg(2+)</name>
        <dbReference type="ChEBI" id="CHEBI:18420"/>
        <label>1</label>
    </ligand>
</feature>
<dbReference type="PROSITE" id="PS00728">
    <property type="entry name" value="AP_NUCLEASE_F1_3"/>
    <property type="match status" value="1"/>
</dbReference>
<keyword evidence="7" id="KW-0464">Manganese</keyword>
<evidence type="ECO:0000256" key="1">
    <source>
        <dbReference type="ARBA" id="ARBA00001936"/>
    </source>
</evidence>
<comment type="cofactor">
    <cofactor evidence="1">
        <name>Mn(2+)</name>
        <dbReference type="ChEBI" id="CHEBI:29035"/>
    </cofactor>
</comment>
<dbReference type="InterPro" id="IPR005135">
    <property type="entry name" value="Endo/exonuclease/phosphatase"/>
</dbReference>
<comment type="caution">
    <text evidence="10">The sequence shown here is derived from an EMBL/GenBank/DDBJ whole genome shotgun (WGS) entry which is preliminary data.</text>
</comment>
<accession>A0A6N6RKM8</accession>
<evidence type="ECO:0000256" key="2">
    <source>
        <dbReference type="ARBA" id="ARBA00007092"/>
    </source>
</evidence>
<organism evidence="10 11">
    <name type="scientific">Phaeocystidibacter luteus</name>
    <dbReference type="NCBI Taxonomy" id="911197"/>
    <lineage>
        <taxon>Bacteria</taxon>
        <taxon>Pseudomonadati</taxon>
        <taxon>Bacteroidota</taxon>
        <taxon>Flavobacteriia</taxon>
        <taxon>Flavobacteriales</taxon>
        <taxon>Phaeocystidibacteraceae</taxon>
        <taxon>Phaeocystidibacter</taxon>
    </lineage>
</organism>
<comment type="similarity">
    <text evidence="2">Belongs to the DNA repair enzymes AP/ExoA family.</text>
</comment>
<dbReference type="NCBIfam" id="TIGR00633">
    <property type="entry name" value="xth"/>
    <property type="match status" value="1"/>
</dbReference>
<evidence type="ECO:0000256" key="7">
    <source>
        <dbReference type="PIRSR" id="PIRSR604808-2"/>
    </source>
</evidence>
<feature type="domain" description="Endonuclease/exonuclease/phosphatase" evidence="9">
    <location>
        <begin position="4"/>
        <end position="245"/>
    </location>
</feature>
<evidence type="ECO:0000313" key="10">
    <source>
        <dbReference type="EMBL" id="KAB2808030.1"/>
    </source>
</evidence>
<dbReference type="InterPro" id="IPR004808">
    <property type="entry name" value="AP_endonuc_1"/>
</dbReference>
<dbReference type="GO" id="GO:0008081">
    <property type="term" value="F:phosphoric diester hydrolase activity"/>
    <property type="evidence" value="ECO:0007669"/>
    <property type="project" value="TreeGrafter"/>
</dbReference>
<feature type="site" description="Interaction with DNA substrate" evidence="8">
    <location>
        <position position="245"/>
    </location>
</feature>
<protein>
    <submittedName>
        <fullName evidence="10">Exodeoxyribonuclease III</fullName>
        <ecNumber evidence="10">3.1.11.2</ecNumber>
    </submittedName>
</protein>
<dbReference type="InterPro" id="IPR036691">
    <property type="entry name" value="Endo/exonu/phosph_ase_sf"/>
</dbReference>
<feature type="active site" description="Proton donor/acceptor" evidence="6">
    <location>
        <position position="147"/>
    </location>
</feature>
<dbReference type="EC" id="3.1.11.2" evidence="10"/>
<dbReference type="RefSeq" id="WP_151667844.1">
    <property type="nucleotide sequence ID" value="NZ_WBVO01000009.1"/>
</dbReference>
<dbReference type="Pfam" id="PF03372">
    <property type="entry name" value="Exo_endo_phos"/>
    <property type="match status" value="1"/>
</dbReference>
<keyword evidence="3 7" id="KW-0479">Metal-binding</keyword>
<feature type="binding site" evidence="7">
    <location>
        <position position="7"/>
    </location>
    <ligand>
        <name>Mg(2+)</name>
        <dbReference type="ChEBI" id="CHEBI:18420"/>
        <label>1</label>
    </ligand>
</feature>
<dbReference type="PANTHER" id="PTHR22748">
    <property type="entry name" value="AP ENDONUCLEASE"/>
    <property type="match status" value="1"/>
</dbReference>
<gene>
    <name evidence="10" type="primary">xth</name>
    <name evidence="10" type="ORF">F8C67_10690</name>
</gene>
<dbReference type="CDD" id="cd09087">
    <property type="entry name" value="Ape1-like_AP-endo"/>
    <property type="match status" value="1"/>
</dbReference>
<dbReference type="GO" id="GO:0046872">
    <property type="term" value="F:metal ion binding"/>
    <property type="evidence" value="ECO:0007669"/>
    <property type="project" value="UniProtKB-KW"/>
</dbReference>
<dbReference type="AlphaFoldDB" id="A0A6N6RKM8"/>
<evidence type="ECO:0000256" key="6">
    <source>
        <dbReference type="PIRSR" id="PIRSR604808-1"/>
    </source>
</evidence>
<name>A0A6N6RKM8_9FLAO</name>
<keyword evidence="5 7" id="KW-0460">Magnesium</keyword>
<feature type="active site" evidence="6">
    <location>
        <position position="108"/>
    </location>
</feature>
<dbReference type="GO" id="GO:0003906">
    <property type="term" value="F:DNA-(apurinic or apyrimidinic site) endonuclease activity"/>
    <property type="evidence" value="ECO:0007669"/>
    <property type="project" value="TreeGrafter"/>
</dbReference>
<feature type="binding site" evidence="7">
    <location>
        <position position="245"/>
    </location>
    <ligand>
        <name>Mg(2+)</name>
        <dbReference type="ChEBI" id="CHEBI:18420"/>
        <label>1</label>
    </ligand>
</feature>
<evidence type="ECO:0000256" key="3">
    <source>
        <dbReference type="ARBA" id="ARBA00022723"/>
    </source>
</evidence>
<evidence type="ECO:0000256" key="4">
    <source>
        <dbReference type="ARBA" id="ARBA00022801"/>
    </source>
</evidence>
<evidence type="ECO:0000256" key="5">
    <source>
        <dbReference type="ARBA" id="ARBA00022842"/>
    </source>
</evidence>
<dbReference type="OrthoDB" id="9803914at2"/>
<dbReference type="GO" id="GO:0008311">
    <property type="term" value="F:double-stranded DNA 3'-5' DNA exonuclease activity"/>
    <property type="evidence" value="ECO:0007669"/>
    <property type="project" value="UniProtKB-EC"/>
</dbReference>
<dbReference type="NCBIfam" id="TIGR00195">
    <property type="entry name" value="exoDNase_III"/>
    <property type="match status" value="1"/>
</dbReference>
<feature type="active site" description="Proton acceptor" evidence="6">
    <location>
        <position position="245"/>
    </location>
</feature>
<dbReference type="Gene3D" id="3.60.10.10">
    <property type="entry name" value="Endonuclease/exonuclease/phosphatase"/>
    <property type="match status" value="1"/>
</dbReference>
<comment type="cofactor">
    <cofactor evidence="7">
        <name>Mg(2+)</name>
        <dbReference type="ChEBI" id="CHEBI:18420"/>
    </cofactor>
    <cofactor evidence="7">
        <name>Mn(2+)</name>
        <dbReference type="ChEBI" id="CHEBI:29035"/>
    </cofactor>
    <text evidence="7">Probably binds two magnesium or manganese ions per subunit.</text>
</comment>
<dbReference type="GO" id="GO:0003677">
    <property type="term" value="F:DNA binding"/>
    <property type="evidence" value="ECO:0007669"/>
    <property type="project" value="InterPro"/>
</dbReference>
<keyword evidence="11" id="KW-1185">Reference proteome</keyword>
<keyword evidence="4 10" id="KW-0378">Hydrolase</keyword>
<feature type="site" description="Important for catalytic activity" evidence="8">
    <location>
        <position position="219"/>
    </location>
</feature>
<proteinExistence type="inferred from homology"/>
<dbReference type="SUPFAM" id="SSF56219">
    <property type="entry name" value="DNase I-like"/>
    <property type="match status" value="1"/>
</dbReference>
<dbReference type="EMBL" id="WBVO01000009">
    <property type="protein sequence ID" value="KAB2808030.1"/>
    <property type="molecule type" value="Genomic_DNA"/>
</dbReference>
<dbReference type="PROSITE" id="PS51435">
    <property type="entry name" value="AP_NUCLEASE_F1_4"/>
    <property type="match status" value="1"/>
</dbReference>
<evidence type="ECO:0000256" key="8">
    <source>
        <dbReference type="PIRSR" id="PIRSR604808-3"/>
    </source>
</evidence>